<gene>
    <name evidence="1" type="ORF">GAK31_02140</name>
</gene>
<name>A0A7V8FFN4_STEMA</name>
<evidence type="ECO:0000313" key="1">
    <source>
        <dbReference type="EMBL" id="KAF1014653.1"/>
    </source>
</evidence>
<reference evidence="2" key="1">
    <citation type="journal article" date="2020" name="MBio">
        <title>Horizontal gene transfer to a defensive symbiont with a reduced genome amongst a multipartite beetle microbiome.</title>
        <authorList>
            <person name="Waterworth S.C."/>
            <person name="Florez L.V."/>
            <person name="Rees E.R."/>
            <person name="Hertweck C."/>
            <person name="Kaltenpoth M."/>
            <person name="Kwan J.C."/>
        </authorList>
    </citation>
    <scope>NUCLEOTIDE SEQUENCE [LARGE SCALE GENOMIC DNA]</scope>
</reference>
<dbReference type="AlphaFoldDB" id="A0A7V8FFN4"/>
<organism evidence="1 2">
    <name type="scientific">Stenotrophomonas maltophilia</name>
    <name type="common">Pseudomonas maltophilia</name>
    <name type="synonym">Xanthomonas maltophilia</name>
    <dbReference type="NCBI Taxonomy" id="40324"/>
    <lineage>
        <taxon>Bacteria</taxon>
        <taxon>Pseudomonadati</taxon>
        <taxon>Pseudomonadota</taxon>
        <taxon>Gammaproteobacteria</taxon>
        <taxon>Lysobacterales</taxon>
        <taxon>Lysobacteraceae</taxon>
        <taxon>Stenotrophomonas</taxon>
        <taxon>Stenotrophomonas maltophilia group</taxon>
    </lineage>
</organism>
<proteinExistence type="predicted"/>
<dbReference type="EMBL" id="WNDS01000003">
    <property type="protein sequence ID" value="KAF1014653.1"/>
    <property type="molecule type" value="Genomic_DNA"/>
</dbReference>
<evidence type="ECO:0000313" key="2">
    <source>
        <dbReference type="Proteomes" id="UP000487117"/>
    </source>
</evidence>
<protein>
    <recommendedName>
        <fullName evidence="3">DUF2867 domain-containing protein</fullName>
    </recommendedName>
</protein>
<evidence type="ECO:0008006" key="3">
    <source>
        <dbReference type="Google" id="ProtNLM"/>
    </source>
</evidence>
<dbReference type="Proteomes" id="UP000487117">
    <property type="component" value="Unassembled WGS sequence"/>
</dbReference>
<sequence length="171" mass="18879">MSRQAMSKVELVPLDAGSVLHARLPGADFVHAVRVPAVRAGRSALQAYQDMAASVPGWFDGLMTLRNRGMRLLDMKDLGALRAVQAVTDPQPGERLGIFTLQALSGDAIVLEDNDRHLHVQLALQWRGDALETATLVHTHNAFGRAYMLPVAPVHRLIVPHLLRRQVRRYG</sequence>
<dbReference type="Pfam" id="PF11066">
    <property type="entry name" value="DUF2867"/>
    <property type="match status" value="1"/>
</dbReference>
<comment type="caution">
    <text evidence="1">The sequence shown here is derived from an EMBL/GenBank/DDBJ whole genome shotgun (WGS) entry which is preliminary data.</text>
</comment>
<accession>A0A7V8FFN4</accession>
<dbReference type="InterPro" id="IPR021295">
    <property type="entry name" value="DUF2867"/>
</dbReference>